<name>A0ABW2H4F4_9ACTN</name>
<sequence>MTATVHDDVQIADFGKEMWDFLTRRHAAISYNFRDMEVHVPRRTGPDSPRATWVLNGTLEISTSDHDDAARR</sequence>
<dbReference type="Proteomes" id="UP001596392">
    <property type="component" value="Unassembled WGS sequence"/>
</dbReference>
<gene>
    <name evidence="1" type="ORF">ACFQO7_23955</name>
</gene>
<protein>
    <submittedName>
        <fullName evidence="1">Uncharacterized protein</fullName>
    </submittedName>
</protein>
<evidence type="ECO:0000313" key="2">
    <source>
        <dbReference type="Proteomes" id="UP001596392"/>
    </source>
</evidence>
<keyword evidence="2" id="KW-1185">Reference proteome</keyword>
<proteinExistence type="predicted"/>
<dbReference type="RefSeq" id="WP_376808455.1">
    <property type="nucleotide sequence ID" value="NZ_JBHTAC010000027.1"/>
</dbReference>
<comment type="caution">
    <text evidence="1">The sequence shown here is derived from an EMBL/GenBank/DDBJ whole genome shotgun (WGS) entry which is preliminary data.</text>
</comment>
<organism evidence="1 2">
    <name type="scientific">Catellatospora aurea</name>
    <dbReference type="NCBI Taxonomy" id="1337874"/>
    <lineage>
        <taxon>Bacteria</taxon>
        <taxon>Bacillati</taxon>
        <taxon>Actinomycetota</taxon>
        <taxon>Actinomycetes</taxon>
        <taxon>Micromonosporales</taxon>
        <taxon>Micromonosporaceae</taxon>
        <taxon>Catellatospora</taxon>
    </lineage>
</organism>
<evidence type="ECO:0000313" key="1">
    <source>
        <dbReference type="EMBL" id="MFC7245541.1"/>
    </source>
</evidence>
<dbReference type="EMBL" id="JBHTAC010000027">
    <property type="protein sequence ID" value="MFC7245541.1"/>
    <property type="molecule type" value="Genomic_DNA"/>
</dbReference>
<reference evidence="2" key="1">
    <citation type="journal article" date="2019" name="Int. J. Syst. Evol. Microbiol.">
        <title>The Global Catalogue of Microorganisms (GCM) 10K type strain sequencing project: providing services to taxonomists for standard genome sequencing and annotation.</title>
        <authorList>
            <consortium name="The Broad Institute Genomics Platform"/>
            <consortium name="The Broad Institute Genome Sequencing Center for Infectious Disease"/>
            <person name="Wu L."/>
            <person name="Ma J."/>
        </authorList>
    </citation>
    <scope>NUCLEOTIDE SEQUENCE [LARGE SCALE GENOMIC DNA]</scope>
    <source>
        <strain evidence="2">CGMCC 1.9106</strain>
    </source>
</reference>
<accession>A0ABW2H4F4</accession>